<keyword evidence="1" id="KW-0812">Transmembrane</keyword>
<protein>
    <recommendedName>
        <fullName evidence="4">DUF4309 domain-containing protein</fullName>
    </recommendedName>
</protein>
<gene>
    <name evidence="2" type="ORF">COJ15_30785</name>
</gene>
<keyword evidence="1" id="KW-1133">Transmembrane helix</keyword>
<name>A0A9X6WHF0_BACTU</name>
<accession>A0A9X6WHF0</accession>
<feature type="transmembrane region" description="Helical" evidence="1">
    <location>
        <begin position="7"/>
        <end position="26"/>
    </location>
</feature>
<reference evidence="2 3" key="1">
    <citation type="submission" date="2017-09" db="EMBL/GenBank/DDBJ databases">
        <title>Large-scale bioinformatics analysis of Bacillus genomes uncovers conserved roles of natural products in bacterial physiology.</title>
        <authorList>
            <consortium name="Agbiome Team Llc"/>
            <person name="Bleich R.M."/>
            <person name="Grubbs K.J."/>
            <person name="Santa Maria K.C."/>
            <person name="Allen S.E."/>
            <person name="Farag S."/>
            <person name="Shank E.A."/>
            <person name="Bowers A."/>
        </authorList>
    </citation>
    <scope>NUCLEOTIDE SEQUENCE [LARGE SCALE GENOMIC DNA]</scope>
    <source>
        <strain evidence="2 3">AFS085496</strain>
    </source>
</reference>
<keyword evidence="1" id="KW-0472">Membrane</keyword>
<evidence type="ECO:0000313" key="3">
    <source>
        <dbReference type="Proteomes" id="UP000224003"/>
    </source>
</evidence>
<dbReference type="EMBL" id="NUVX01000074">
    <property type="protein sequence ID" value="PFJ30543.1"/>
    <property type="molecule type" value="Genomic_DNA"/>
</dbReference>
<dbReference type="AlphaFoldDB" id="A0A9X6WHF0"/>
<evidence type="ECO:0008006" key="4">
    <source>
        <dbReference type="Google" id="ProtNLM"/>
    </source>
</evidence>
<dbReference type="RefSeq" id="WP_098517526.1">
    <property type="nucleotide sequence ID" value="NZ_NUVX01000074.1"/>
</dbReference>
<evidence type="ECO:0000256" key="1">
    <source>
        <dbReference type="SAM" id="Phobius"/>
    </source>
</evidence>
<comment type="caution">
    <text evidence="2">The sequence shown here is derived from an EMBL/GenBank/DDBJ whole genome shotgun (WGS) entry which is preliminary data.</text>
</comment>
<organism evidence="2 3">
    <name type="scientific">Bacillus thuringiensis</name>
    <dbReference type="NCBI Taxonomy" id="1428"/>
    <lineage>
        <taxon>Bacteria</taxon>
        <taxon>Bacillati</taxon>
        <taxon>Bacillota</taxon>
        <taxon>Bacilli</taxon>
        <taxon>Bacillales</taxon>
        <taxon>Bacillaceae</taxon>
        <taxon>Bacillus</taxon>
        <taxon>Bacillus cereus group</taxon>
    </lineage>
</organism>
<evidence type="ECO:0000313" key="2">
    <source>
        <dbReference type="EMBL" id="PFJ30543.1"/>
    </source>
</evidence>
<sequence length="195" mass="22078">MERFWGLLSILIIVAIVSFLGFTYFFQNNTNSVTTSEDTKSRSNEPLYSKQEKAIIPDVNLLESFKKGELLTTLHLGKNKESLTNELGQPQKIEQKGDYMIMQYKDASFKISQSSKLNYETQISGKYVQNYSIKQVKESIGKENSSILFEEGTNNGKHYLTYTSPSGDQNILFESIDGTRVDYITLSYISVSGSN</sequence>
<proteinExistence type="predicted"/>
<dbReference type="Proteomes" id="UP000224003">
    <property type="component" value="Unassembled WGS sequence"/>
</dbReference>